<sequence length="230" mass="25599">MSFVRRVEAWLLAFSMLALRATCRIKLHNDPRPALKASQTAYVYSILHAHQVSAAIEREKGTAAMVSQSIDGDLLLPGFWVLGIKPIRGSNRAHNQDKGGRSALNELIAHVQGGSPAYIAVDGPRGPRNHIRKGIAVLSRESNATVLNIIAVPTRRWILRKTWDRLQIPKPFCRIDAYFAEPLQPTESETVEEYRRRIQTSLNELEASYDGDEPVQAAALRKAKAARTAD</sequence>
<evidence type="ECO:0000259" key="1">
    <source>
        <dbReference type="Pfam" id="PF04028"/>
    </source>
</evidence>
<accession>A0A5C6BBD9</accession>
<comment type="caution">
    <text evidence="2">The sequence shown here is derived from an EMBL/GenBank/DDBJ whole genome shotgun (WGS) entry which is preliminary data.</text>
</comment>
<dbReference type="AlphaFoldDB" id="A0A5C6BBD9"/>
<dbReference type="EMBL" id="SJPP01000002">
    <property type="protein sequence ID" value="TWU08992.1"/>
    <property type="molecule type" value="Genomic_DNA"/>
</dbReference>
<protein>
    <recommendedName>
        <fullName evidence="1">DUF374 domain-containing protein</fullName>
    </recommendedName>
</protein>
<evidence type="ECO:0000313" key="2">
    <source>
        <dbReference type="EMBL" id="TWU08992.1"/>
    </source>
</evidence>
<dbReference type="Pfam" id="PF04028">
    <property type="entry name" value="DUF374"/>
    <property type="match status" value="1"/>
</dbReference>
<evidence type="ECO:0000313" key="3">
    <source>
        <dbReference type="Proteomes" id="UP000320735"/>
    </source>
</evidence>
<proteinExistence type="predicted"/>
<feature type="domain" description="DUF374" evidence="1">
    <location>
        <begin position="57"/>
        <end position="128"/>
    </location>
</feature>
<name>A0A5C6BBD9_9PLAN</name>
<dbReference type="RefSeq" id="WP_146372756.1">
    <property type="nucleotide sequence ID" value="NZ_SJPP01000002.1"/>
</dbReference>
<dbReference type="Proteomes" id="UP000320735">
    <property type="component" value="Unassembled WGS sequence"/>
</dbReference>
<reference evidence="2 3" key="1">
    <citation type="submission" date="2019-02" db="EMBL/GenBank/DDBJ databases">
        <title>Deep-cultivation of Planctomycetes and their phenomic and genomic characterization uncovers novel biology.</title>
        <authorList>
            <person name="Wiegand S."/>
            <person name="Jogler M."/>
            <person name="Boedeker C."/>
            <person name="Pinto D."/>
            <person name="Vollmers J."/>
            <person name="Rivas-Marin E."/>
            <person name="Kohn T."/>
            <person name="Peeters S.H."/>
            <person name="Heuer A."/>
            <person name="Rast P."/>
            <person name="Oberbeckmann S."/>
            <person name="Bunk B."/>
            <person name="Jeske O."/>
            <person name="Meyerdierks A."/>
            <person name="Storesund J.E."/>
            <person name="Kallscheuer N."/>
            <person name="Luecker S."/>
            <person name="Lage O.M."/>
            <person name="Pohl T."/>
            <person name="Merkel B.J."/>
            <person name="Hornburger P."/>
            <person name="Mueller R.-W."/>
            <person name="Bruemmer F."/>
            <person name="Labrenz M."/>
            <person name="Spormann A.M."/>
            <person name="Op Den Camp H."/>
            <person name="Overmann J."/>
            <person name="Amann R."/>
            <person name="Jetten M.S.M."/>
            <person name="Mascher T."/>
            <person name="Medema M.H."/>
            <person name="Devos D.P."/>
            <person name="Kaster A.-K."/>
            <person name="Ovreas L."/>
            <person name="Rohde M."/>
            <person name="Galperin M.Y."/>
            <person name="Jogler C."/>
        </authorList>
    </citation>
    <scope>NUCLEOTIDE SEQUENCE [LARGE SCALE GENOMIC DNA]</scope>
    <source>
        <strain evidence="2 3">CA54</strain>
    </source>
</reference>
<dbReference type="InterPro" id="IPR007172">
    <property type="entry name" value="DUF374"/>
</dbReference>
<gene>
    <name evidence="2" type="ORF">CA54_42320</name>
</gene>
<dbReference type="CDD" id="cd07983">
    <property type="entry name" value="LPLAT_DUF374-like"/>
    <property type="match status" value="1"/>
</dbReference>
<keyword evidence="3" id="KW-1185">Reference proteome</keyword>
<dbReference type="OrthoDB" id="9810508at2"/>
<organism evidence="2 3">
    <name type="scientific">Symmachiella macrocystis</name>
    <dbReference type="NCBI Taxonomy" id="2527985"/>
    <lineage>
        <taxon>Bacteria</taxon>
        <taxon>Pseudomonadati</taxon>
        <taxon>Planctomycetota</taxon>
        <taxon>Planctomycetia</taxon>
        <taxon>Planctomycetales</taxon>
        <taxon>Planctomycetaceae</taxon>
        <taxon>Symmachiella</taxon>
    </lineage>
</organism>